<dbReference type="GO" id="GO:0047121">
    <property type="term" value="F:isoquinoline 1-oxidoreductase activity"/>
    <property type="evidence" value="ECO:0007669"/>
    <property type="project" value="UniProtKB-EC"/>
</dbReference>
<dbReference type="PANTHER" id="PTHR47495:SF1">
    <property type="entry name" value="BLL3820 PROTEIN"/>
    <property type="match status" value="1"/>
</dbReference>
<dbReference type="InterPro" id="IPR037165">
    <property type="entry name" value="AldOxase/xan_DH_Mopterin-bd_sf"/>
</dbReference>
<dbReference type="Gene3D" id="3.30.365.10">
    <property type="entry name" value="Aldehyde oxidase/xanthine dehydrogenase, molybdopterin binding domain"/>
    <property type="match status" value="4"/>
</dbReference>
<evidence type="ECO:0000256" key="1">
    <source>
        <dbReference type="SAM" id="Phobius"/>
    </source>
</evidence>
<dbReference type="EC" id="1.3.99.16" evidence="3"/>
<sequence length="759" mass="80525">MAETGDRRAGKAARLPRLSRRALLTGAAAGGGLALAWAIWPRRYEQQADVVEGETAFGAFLKIDGNGQVIVMVPQAELGQGVFTLFAQMVADELGADWRTVAVQPAPPGPLYANRLLAREWFDGPVRQAFGQWGEKAIDEYALRSTLMLTGGSTSVPAFADDLRQAGAAARVLLCMAAAERWAVGWESCDIQGGIVTDGTRRARIGELAREAAAFDLPAVLPYRPERRDEALLGAPLPRLDVPSKIDGSANYAADIRLPDMIYAAIRQGPVNAARLDSINEAAARKVPGMIGIVREQGWVAVTARNWWAANQALDRLDPVFVLDGPEVDEASISAALDAAFDGSDGARYFRRGELGPVFEGARIVRADYDVAPALHLALEPMAATARVRPDDVEIWMPTQAPVPARRAVARALDVKESTVTVYPLFAGGSFGIKMEVEAGVQAALIARAAKVPVQLMWSRSEDIIRDCPRPPARARMAAKLGPGGLVEGWSAKVAAPATLAQLWRRIGHGEARGQALAATAGEADALAVSGMDVPYGIPHFAVDHYPADIGLPTGRWRGNADSYGAFFTESFIDELAVIAGVEPLSFRIQMLGGQPRLAQCLTTVATLGGWQGGVAGSGQGIACHMMRGGAIAVLVETALEQGRVAMKRIVAVADCGRLVNPDIARQQIEGGLIFGLAMALGAAPRYRRSLPEGMRLGDYGLPRLTDVGEITVEFLDSAAAPTGVGEIGVPALAPALASALSTLTGKRYRRLPLVERAA</sequence>
<evidence type="ECO:0000313" key="3">
    <source>
        <dbReference type="EMBL" id="MBB5987953.1"/>
    </source>
</evidence>
<keyword evidence="3" id="KW-0560">Oxidoreductase</keyword>
<proteinExistence type="predicted"/>
<feature type="transmembrane region" description="Helical" evidence="1">
    <location>
        <begin position="21"/>
        <end position="40"/>
    </location>
</feature>
<accession>A0ABR6NN91</accession>
<evidence type="ECO:0000259" key="2">
    <source>
        <dbReference type="SMART" id="SM01008"/>
    </source>
</evidence>
<name>A0ABR6NN91_9SPHN</name>
<dbReference type="InterPro" id="IPR046867">
    <property type="entry name" value="AldOxase/xan_DH_MoCoBD2"/>
</dbReference>
<dbReference type="InterPro" id="IPR006311">
    <property type="entry name" value="TAT_signal"/>
</dbReference>
<dbReference type="InterPro" id="IPR008274">
    <property type="entry name" value="AldOxase/xan_DH_MoCoBD1"/>
</dbReference>
<comment type="caution">
    <text evidence="3">The sequence shown here is derived from an EMBL/GenBank/DDBJ whole genome shotgun (WGS) entry which is preliminary data.</text>
</comment>
<dbReference type="PROSITE" id="PS51318">
    <property type="entry name" value="TAT"/>
    <property type="match status" value="1"/>
</dbReference>
<keyword evidence="1" id="KW-1133">Transmembrane helix</keyword>
<feature type="domain" description="Aldehyde oxidase/xanthine dehydrogenase a/b hammerhead" evidence="2">
    <location>
        <begin position="247"/>
        <end position="324"/>
    </location>
</feature>
<dbReference type="Pfam" id="PF02738">
    <property type="entry name" value="MoCoBD_1"/>
    <property type="match status" value="1"/>
</dbReference>
<dbReference type="RefSeq" id="WP_184156669.1">
    <property type="nucleotide sequence ID" value="NZ_JACHKA010000001.1"/>
</dbReference>
<reference evidence="3 4" key="1">
    <citation type="submission" date="2020-08" db="EMBL/GenBank/DDBJ databases">
        <title>Exploring microbial biodiversity for novel pathways involved in the catabolism of aromatic compounds derived from lignin.</title>
        <authorList>
            <person name="Elkins J."/>
        </authorList>
    </citation>
    <scope>NUCLEOTIDE SEQUENCE [LARGE SCALE GENOMIC DNA]</scope>
    <source>
        <strain evidence="3 4">B1D3A</strain>
    </source>
</reference>
<dbReference type="InterPro" id="IPR000674">
    <property type="entry name" value="Ald_Oxase/Xan_DH_a/b"/>
</dbReference>
<protein>
    <submittedName>
        <fullName evidence="3">Isoquinoline 1-oxidoreductase beta subunit</fullName>
        <ecNumber evidence="3">1.3.99.16</ecNumber>
    </submittedName>
</protein>
<evidence type="ECO:0000313" key="4">
    <source>
        <dbReference type="Proteomes" id="UP001138540"/>
    </source>
</evidence>
<dbReference type="InterPro" id="IPR012368">
    <property type="entry name" value="OxRdtase_Mopterin-bd_su_IorB"/>
</dbReference>
<dbReference type="Proteomes" id="UP001138540">
    <property type="component" value="Unassembled WGS sequence"/>
</dbReference>
<keyword evidence="4" id="KW-1185">Reference proteome</keyword>
<dbReference type="SMART" id="SM01008">
    <property type="entry name" value="Ald_Xan_dh_C"/>
    <property type="match status" value="1"/>
</dbReference>
<dbReference type="PIRSF" id="PIRSF036389">
    <property type="entry name" value="IOR_B"/>
    <property type="match status" value="1"/>
</dbReference>
<dbReference type="Pfam" id="PF20256">
    <property type="entry name" value="MoCoBD_2"/>
    <property type="match status" value="2"/>
</dbReference>
<dbReference type="InterPro" id="IPR052516">
    <property type="entry name" value="N-heterocyclic_Hydroxylase"/>
</dbReference>
<organism evidence="3 4">
    <name type="scientific">Sphingobium lignivorans</name>
    <dbReference type="NCBI Taxonomy" id="2735886"/>
    <lineage>
        <taxon>Bacteria</taxon>
        <taxon>Pseudomonadati</taxon>
        <taxon>Pseudomonadota</taxon>
        <taxon>Alphaproteobacteria</taxon>
        <taxon>Sphingomonadales</taxon>
        <taxon>Sphingomonadaceae</taxon>
        <taxon>Sphingobium</taxon>
    </lineage>
</organism>
<dbReference type="SUPFAM" id="SSF56003">
    <property type="entry name" value="Molybdenum cofactor-binding domain"/>
    <property type="match status" value="2"/>
</dbReference>
<dbReference type="Gene3D" id="3.90.1170.50">
    <property type="entry name" value="Aldehyde oxidase/xanthine dehydrogenase, a/b hammerhead"/>
    <property type="match status" value="1"/>
</dbReference>
<gene>
    <name evidence="3" type="ORF">HNP60_003927</name>
</gene>
<keyword evidence="1" id="KW-0812">Transmembrane</keyword>
<dbReference type="EMBL" id="JACHKA010000001">
    <property type="protein sequence ID" value="MBB5987953.1"/>
    <property type="molecule type" value="Genomic_DNA"/>
</dbReference>
<dbReference type="PANTHER" id="PTHR47495">
    <property type="entry name" value="ALDEHYDE DEHYDROGENASE"/>
    <property type="match status" value="1"/>
</dbReference>
<keyword evidence="1" id="KW-0472">Membrane</keyword>